<reference evidence="1 2" key="1">
    <citation type="submission" date="2020-02" db="EMBL/GenBank/DDBJ databases">
        <authorList>
            <person name="Li X.-J."/>
            <person name="Han X.-M."/>
        </authorList>
    </citation>
    <scope>NUCLEOTIDE SEQUENCE [LARGE SCALE GENOMIC DNA]</scope>
    <source>
        <strain evidence="1 2">CCTCC AB 2017055</strain>
    </source>
</reference>
<sequence>MLLRGGATRLMERLTGRDPFERRYAAHRANAEFLAGMGLDPDRVLGPPPERTLAPATVTDPVGARTAVTGLATAQAVV</sequence>
<gene>
    <name evidence="1" type="ORF">G1H10_08890</name>
</gene>
<proteinExistence type="predicted"/>
<organism evidence="1 2">
    <name type="scientific">Phytoactinopolyspora halotolerans</name>
    <dbReference type="NCBI Taxonomy" id="1981512"/>
    <lineage>
        <taxon>Bacteria</taxon>
        <taxon>Bacillati</taxon>
        <taxon>Actinomycetota</taxon>
        <taxon>Actinomycetes</taxon>
        <taxon>Jiangellales</taxon>
        <taxon>Jiangellaceae</taxon>
        <taxon>Phytoactinopolyspora</taxon>
    </lineage>
</organism>
<keyword evidence="2" id="KW-1185">Reference proteome</keyword>
<accession>A0A6L9S6K8</accession>
<name>A0A6L9S6K8_9ACTN</name>
<dbReference type="EMBL" id="JAAGOA010000005">
    <property type="protein sequence ID" value="NEE00284.1"/>
    <property type="molecule type" value="Genomic_DNA"/>
</dbReference>
<protein>
    <submittedName>
        <fullName evidence="1">Uncharacterized protein</fullName>
    </submittedName>
</protein>
<evidence type="ECO:0000313" key="1">
    <source>
        <dbReference type="EMBL" id="NEE00284.1"/>
    </source>
</evidence>
<dbReference type="Proteomes" id="UP000475214">
    <property type="component" value="Unassembled WGS sequence"/>
</dbReference>
<evidence type="ECO:0000313" key="2">
    <source>
        <dbReference type="Proteomes" id="UP000475214"/>
    </source>
</evidence>
<dbReference type="AlphaFoldDB" id="A0A6L9S6K8"/>
<comment type="caution">
    <text evidence="1">The sequence shown here is derived from an EMBL/GenBank/DDBJ whole genome shotgun (WGS) entry which is preliminary data.</text>
</comment>